<dbReference type="Gene3D" id="2.40.110.10">
    <property type="entry name" value="Butyryl-CoA Dehydrogenase, subunit A, domain 2"/>
    <property type="match status" value="1"/>
</dbReference>
<protein>
    <submittedName>
        <fullName evidence="11">Acyl-CoA dehydrogenase family protein</fullName>
    </submittedName>
</protein>
<evidence type="ECO:0000256" key="4">
    <source>
        <dbReference type="ARBA" id="ARBA00022630"/>
    </source>
</evidence>
<dbReference type="InterPro" id="IPR013786">
    <property type="entry name" value="AcylCoA_DH/ox_N"/>
</dbReference>
<dbReference type="InterPro" id="IPR009100">
    <property type="entry name" value="AcylCoA_DH/oxidase_NM_dom_sf"/>
</dbReference>
<dbReference type="Pfam" id="PF02771">
    <property type="entry name" value="Acyl-CoA_dh_N"/>
    <property type="match status" value="1"/>
</dbReference>
<evidence type="ECO:0000256" key="5">
    <source>
        <dbReference type="ARBA" id="ARBA00022827"/>
    </source>
</evidence>
<evidence type="ECO:0000256" key="3">
    <source>
        <dbReference type="ARBA" id="ARBA00011738"/>
    </source>
</evidence>
<dbReference type="InterPro" id="IPR036250">
    <property type="entry name" value="AcylCo_DH-like_C"/>
</dbReference>
<reference evidence="11" key="1">
    <citation type="submission" date="2022-01" db="EMBL/GenBank/DDBJ databases">
        <title>Genome-Based Taxonomic Classification of the Phylum Actinobacteria.</title>
        <authorList>
            <person name="Gao Y."/>
        </authorList>
    </citation>
    <scope>NUCLEOTIDE SEQUENCE</scope>
    <source>
        <strain evidence="11">KLBMP 8922</strain>
    </source>
</reference>
<dbReference type="FunFam" id="2.40.110.10:FF:000002">
    <property type="entry name" value="Acyl-CoA dehydrogenase fadE12"/>
    <property type="match status" value="1"/>
</dbReference>
<keyword evidence="5 7" id="KW-0274">FAD</keyword>
<dbReference type="EMBL" id="JAKFHA010000002">
    <property type="protein sequence ID" value="MCF2526802.1"/>
    <property type="molecule type" value="Genomic_DNA"/>
</dbReference>
<dbReference type="GO" id="GO:0033539">
    <property type="term" value="P:fatty acid beta-oxidation using acyl-CoA dehydrogenase"/>
    <property type="evidence" value="ECO:0007669"/>
    <property type="project" value="TreeGrafter"/>
</dbReference>
<feature type="domain" description="Acyl-CoA dehydrogenase/oxidase C-terminal" evidence="8">
    <location>
        <begin position="249"/>
        <end position="400"/>
    </location>
</feature>
<gene>
    <name evidence="11" type="ORF">LZ495_06165</name>
</gene>
<accession>A0AA41U0U9</accession>
<keyword evidence="6 7" id="KW-0560">Oxidoreductase</keyword>
<dbReference type="PANTHER" id="PTHR48083:SF13">
    <property type="entry name" value="ACYL-COA DEHYDROGENASE FAMILY MEMBER 11"/>
    <property type="match status" value="1"/>
</dbReference>
<dbReference type="Proteomes" id="UP001165378">
    <property type="component" value="Unassembled WGS sequence"/>
</dbReference>
<dbReference type="Gene3D" id="1.10.540.10">
    <property type="entry name" value="Acyl-CoA dehydrogenase/oxidase, N-terminal domain"/>
    <property type="match status" value="1"/>
</dbReference>
<comment type="subunit">
    <text evidence="3">Homodimer.</text>
</comment>
<feature type="domain" description="Acyl-CoA dehydrogenase/oxidase N-terminal" evidence="10">
    <location>
        <begin position="10"/>
        <end position="127"/>
    </location>
</feature>
<dbReference type="InterPro" id="IPR006091">
    <property type="entry name" value="Acyl-CoA_Oxase/DH_mid-dom"/>
</dbReference>
<evidence type="ECO:0000259" key="8">
    <source>
        <dbReference type="Pfam" id="PF00441"/>
    </source>
</evidence>
<proteinExistence type="inferred from homology"/>
<evidence type="ECO:0000256" key="1">
    <source>
        <dbReference type="ARBA" id="ARBA00001974"/>
    </source>
</evidence>
<comment type="similarity">
    <text evidence="2 7">Belongs to the acyl-CoA dehydrogenase family.</text>
</comment>
<dbReference type="Pfam" id="PF00441">
    <property type="entry name" value="Acyl-CoA_dh_1"/>
    <property type="match status" value="1"/>
</dbReference>
<dbReference type="SUPFAM" id="SSF56645">
    <property type="entry name" value="Acyl-CoA dehydrogenase NM domain-like"/>
    <property type="match status" value="1"/>
</dbReference>
<keyword evidence="4 7" id="KW-0285">Flavoprotein</keyword>
<evidence type="ECO:0000259" key="9">
    <source>
        <dbReference type="Pfam" id="PF02770"/>
    </source>
</evidence>
<name>A0AA41U0U9_9ACTN</name>
<evidence type="ECO:0000256" key="6">
    <source>
        <dbReference type="ARBA" id="ARBA00023002"/>
    </source>
</evidence>
<evidence type="ECO:0000313" key="11">
    <source>
        <dbReference type="EMBL" id="MCF2526802.1"/>
    </source>
</evidence>
<evidence type="ECO:0000256" key="7">
    <source>
        <dbReference type="RuleBase" id="RU362125"/>
    </source>
</evidence>
<evidence type="ECO:0000313" key="12">
    <source>
        <dbReference type="Proteomes" id="UP001165378"/>
    </source>
</evidence>
<feature type="domain" description="Acyl-CoA oxidase/dehydrogenase middle" evidence="9">
    <location>
        <begin position="132"/>
        <end position="211"/>
    </location>
</feature>
<dbReference type="Gene3D" id="1.20.140.10">
    <property type="entry name" value="Butyryl-CoA Dehydrogenase, subunit A, domain 3"/>
    <property type="match status" value="1"/>
</dbReference>
<dbReference type="PANTHER" id="PTHR48083">
    <property type="entry name" value="MEDIUM-CHAIN SPECIFIC ACYL-COA DEHYDROGENASE, MITOCHONDRIAL-RELATED"/>
    <property type="match status" value="1"/>
</dbReference>
<comment type="cofactor">
    <cofactor evidence="1 7">
        <name>FAD</name>
        <dbReference type="ChEBI" id="CHEBI:57692"/>
    </cofactor>
</comment>
<dbReference type="InterPro" id="IPR050741">
    <property type="entry name" value="Acyl-CoA_dehydrogenase"/>
</dbReference>
<keyword evidence="12" id="KW-1185">Reference proteome</keyword>
<dbReference type="GO" id="GO:0005737">
    <property type="term" value="C:cytoplasm"/>
    <property type="evidence" value="ECO:0007669"/>
    <property type="project" value="TreeGrafter"/>
</dbReference>
<comment type="caution">
    <text evidence="11">The sequence shown here is derived from an EMBL/GenBank/DDBJ whole genome shotgun (WGS) entry which is preliminary data.</text>
</comment>
<dbReference type="InterPro" id="IPR037069">
    <property type="entry name" value="AcylCoA_DH/ox_N_sf"/>
</dbReference>
<dbReference type="InterPro" id="IPR046373">
    <property type="entry name" value="Acyl-CoA_Oxase/DH_mid-dom_sf"/>
</dbReference>
<organism evidence="11 12">
    <name type="scientific">Yinghuangia soli</name>
    <dbReference type="NCBI Taxonomy" id="2908204"/>
    <lineage>
        <taxon>Bacteria</taxon>
        <taxon>Bacillati</taxon>
        <taxon>Actinomycetota</taxon>
        <taxon>Actinomycetes</taxon>
        <taxon>Kitasatosporales</taxon>
        <taxon>Streptomycetaceae</taxon>
        <taxon>Yinghuangia</taxon>
    </lineage>
</organism>
<dbReference type="SUPFAM" id="SSF47203">
    <property type="entry name" value="Acyl-CoA dehydrogenase C-terminal domain-like"/>
    <property type="match status" value="1"/>
</dbReference>
<sequence length="435" mass="48413">MAWDFSTEPEFEEQLEWMRGFVRTEIEPLETVDLDDAAMRAVTAPLKEEVKARGLWAAHLPPDLGGQGFGQVRLGLMHEILGRTPYAPVVFGNNAPDSGNAELLAHGIAASGRTWQREKWLEPLLEGRIRSAFSMTERDTAGSDPTLLATRAVRHGDEWVIDGHKWFTSNGSVADILIAMVVTDPEANPHSRASMIVVPADTPGVEIVRDVATLEDPGRTERLHGFGGHAEIRYHAVRVPYENLVGHEGDGFKLAQLRLGPGRIHHCMRWLGQAQRALDMLCERALSRYAHGSLLAEKQTVQNWIADSYAGIQAARLMTLHAAWRMDRDGAPAARTEISAIKFYGAQVLYDVIDRAIQIHGSLGFSTDLPLEQMYRYARAARIYDGPDEVHRVSVARQVLRNYRPADVPTEHVPTRREEARKKFAALLDTAEGDA</sequence>
<dbReference type="AlphaFoldDB" id="A0AA41U0U9"/>
<evidence type="ECO:0000259" key="10">
    <source>
        <dbReference type="Pfam" id="PF02771"/>
    </source>
</evidence>
<dbReference type="GO" id="GO:0003995">
    <property type="term" value="F:acyl-CoA dehydrogenase activity"/>
    <property type="evidence" value="ECO:0007669"/>
    <property type="project" value="TreeGrafter"/>
</dbReference>
<dbReference type="RefSeq" id="WP_235050936.1">
    <property type="nucleotide sequence ID" value="NZ_JAKFHA010000002.1"/>
</dbReference>
<dbReference type="InterPro" id="IPR009075">
    <property type="entry name" value="AcylCo_DH/oxidase_C"/>
</dbReference>
<dbReference type="Pfam" id="PF02770">
    <property type="entry name" value="Acyl-CoA_dh_M"/>
    <property type="match status" value="1"/>
</dbReference>
<evidence type="ECO:0000256" key="2">
    <source>
        <dbReference type="ARBA" id="ARBA00009347"/>
    </source>
</evidence>
<dbReference type="GO" id="GO:0050660">
    <property type="term" value="F:flavin adenine dinucleotide binding"/>
    <property type="evidence" value="ECO:0007669"/>
    <property type="project" value="InterPro"/>
</dbReference>